<dbReference type="Proteomes" id="UP000031368">
    <property type="component" value="Chromosome"/>
</dbReference>
<name>A0A0B4X2S5_9HYPH</name>
<keyword evidence="3" id="KW-1185">Reference proteome</keyword>
<gene>
    <name evidence="2" type="ORF">RGR602_CH01631</name>
</gene>
<feature type="region of interest" description="Disordered" evidence="1">
    <location>
        <begin position="1"/>
        <end position="25"/>
    </location>
</feature>
<reference evidence="2 3" key="1">
    <citation type="submission" date="2013-11" db="EMBL/GenBank/DDBJ databases">
        <title>Complete genome sequence of Rhizobium gallicum bv. gallicum R602.</title>
        <authorList>
            <person name="Bustos P."/>
            <person name="Santamaria R.I."/>
            <person name="Lozano L."/>
            <person name="Acosta J.L."/>
            <person name="Ormeno-Orrillo E."/>
            <person name="Rogel M.A."/>
            <person name="Romero D."/>
            <person name="Cevallos M.A."/>
            <person name="Martinez-Romero E."/>
            <person name="Gonzalez V."/>
        </authorList>
    </citation>
    <scope>NUCLEOTIDE SEQUENCE [LARGE SCALE GENOMIC DNA]</scope>
    <source>
        <strain evidence="2 3">R602</strain>
    </source>
</reference>
<accession>A0A0B4X2S5</accession>
<evidence type="ECO:0000313" key="2">
    <source>
        <dbReference type="EMBL" id="AJD40975.1"/>
    </source>
</evidence>
<proteinExistence type="predicted"/>
<dbReference type="AlphaFoldDB" id="A0A0B4X2S5"/>
<evidence type="ECO:0000313" key="3">
    <source>
        <dbReference type="Proteomes" id="UP000031368"/>
    </source>
</evidence>
<organism evidence="2 3">
    <name type="scientific">Rhizobium gallicum bv. gallicum R602sp</name>
    <dbReference type="NCBI Taxonomy" id="1041138"/>
    <lineage>
        <taxon>Bacteria</taxon>
        <taxon>Pseudomonadati</taxon>
        <taxon>Pseudomonadota</taxon>
        <taxon>Alphaproteobacteria</taxon>
        <taxon>Hyphomicrobiales</taxon>
        <taxon>Rhizobiaceae</taxon>
        <taxon>Rhizobium/Agrobacterium group</taxon>
        <taxon>Rhizobium</taxon>
    </lineage>
</organism>
<dbReference type="HOGENOM" id="CLU_2555884_0_0_5"/>
<evidence type="ECO:0000256" key="1">
    <source>
        <dbReference type="SAM" id="MobiDB-lite"/>
    </source>
</evidence>
<dbReference type="EMBL" id="CP006877">
    <property type="protein sequence ID" value="AJD40975.1"/>
    <property type="molecule type" value="Genomic_DNA"/>
</dbReference>
<dbReference type="KEGG" id="rga:RGR602_CH01631"/>
<protein>
    <submittedName>
        <fullName evidence="2">Uncharacterized protein</fullName>
    </submittedName>
</protein>
<sequence length="82" mass="9010">MSPAKDARRRLRGTASAQRRSAKRKLVAVCPNPTRVQDYLDDTFATTPSLMAPLKEGTRTSFGCLLAITLEGTVRDFAGELR</sequence>